<dbReference type="EC" id="1.1.1.234" evidence="7"/>
<proteinExistence type="inferred from homology"/>
<comment type="caution">
    <text evidence="15">The sequence shown here is derived from an EMBL/GenBank/DDBJ whole genome shotgun (WGS) entry which is preliminary data.</text>
</comment>
<comment type="similarity">
    <text evidence="5">Belongs to the NAD(P)-dependent epimerase/dehydratase family. Dihydroflavonol-4-reductase subfamily.</text>
</comment>
<comment type="catalytic activity">
    <reaction evidence="12">
        <text>(2S)-flavan-4-ol + NADP(+) = (2S)-flavanone + NADPH + H(+)</text>
        <dbReference type="Rhea" id="RHEA:11228"/>
        <dbReference type="ChEBI" id="CHEBI:15378"/>
        <dbReference type="ChEBI" id="CHEBI:15605"/>
        <dbReference type="ChEBI" id="CHEBI:15606"/>
        <dbReference type="ChEBI" id="CHEBI:57783"/>
        <dbReference type="ChEBI" id="CHEBI:58349"/>
        <dbReference type="EC" id="1.1.1.234"/>
    </reaction>
</comment>
<dbReference type="SUPFAM" id="SSF51735">
    <property type="entry name" value="NAD(P)-binding Rossmann-fold domains"/>
    <property type="match status" value="1"/>
</dbReference>
<dbReference type="InterPro" id="IPR001509">
    <property type="entry name" value="Epimerase_deHydtase"/>
</dbReference>
<dbReference type="InterPro" id="IPR050425">
    <property type="entry name" value="NAD(P)_dehydrat-like"/>
</dbReference>
<reference evidence="15 16" key="1">
    <citation type="submission" date="2024-11" db="EMBL/GenBank/DDBJ databases">
        <title>A near-complete genome assembly of Cinchona calisaya.</title>
        <authorList>
            <person name="Lian D.C."/>
            <person name="Zhao X.W."/>
            <person name="Wei L."/>
        </authorList>
    </citation>
    <scope>NUCLEOTIDE SEQUENCE [LARGE SCALE GENOMIC DNA]</scope>
    <source>
        <tissue evidence="15">Nenye</tissue>
    </source>
</reference>
<dbReference type="Proteomes" id="UP001630127">
    <property type="component" value="Unassembled WGS sequence"/>
</dbReference>
<dbReference type="CDD" id="cd08958">
    <property type="entry name" value="FR_SDR_e"/>
    <property type="match status" value="1"/>
</dbReference>
<comment type="function">
    <text evidence="6">Bifunctional enzyme involved in flavonoid metabolism.</text>
</comment>
<evidence type="ECO:0000256" key="10">
    <source>
        <dbReference type="ARBA" id="ARBA00042087"/>
    </source>
</evidence>
<organism evidence="15 16">
    <name type="scientific">Cinchona calisaya</name>
    <dbReference type="NCBI Taxonomy" id="153742"/>
    <lineage>
        <taxon>Eukaryota</taxon>
        <taxon>Viridiplantae</taxon>
        <taxon>Streptophyta</taxon>
        <taxon>Embryophyta</taxon>
        <taxon>Tracheophyta</taxon>
        <taxon>Spermatophyta</taxon>
        <taxon>Magnoliopsida</taxon>
        <taxon>eudicotyledons</taxon>
        <taxon>Gunneridae</taxon>
        <taxon>Pentapetalae</taxon>
        <taxon>asterids</taxon>
        <taxon>lamiids</taxon>
        <taxon>Gentianales</taxon>
        <taxon>Rubiaceae</taxon>
        <taxon>Cinchonoideae</taxon>
        <taxon>Cinchoneae</taxon>
        <taxon>Cinchona</taxon>
    </lineage>
</organism>
<evidence type="ECO:0000256" key="7">
    <source>
        <dbReference type="ARBA" id="ARBA00039055"/>
    </source>
</evidence>
<dbReference type="InterPro" id="IPR036291">
    <property type="entry name" value="NAD(P)-bd_dom_sf"/>
</dbReference>
<sequence length="327" mass="36303">MEKGKVCVTGGTGFFASWLIKRLLQDGYAVNTTIRPSSDHRNITYLTDLPGASERLQIFNADLDKPDSFGAAIEGCIGVFHVAHPTDFESQESEETKIKKAVNGTFGILQACLNSKTVKRVVYTSSSASVTFNEKGLDIMDENIWSDVDYVRRIFGDQGPASSYPISKIITEKAAFEFAGKRGLDLVSIIPTWIHGPFFCPFFPGSVRRSMVMIFGQQDRYKYLSKTHFVHTDDLASAHIFLFEYPEAQGRYICSGTEITIDKLAECLSARYPEYPIPTADTLKGITGSKSGSLSSKKLLEAGFEFKYGIEEMFDAAIQCCKEKGFL</sequence>
<evidence type="ECO:0000256" key="13">
    <source>
        <dbReference type="ARBA" id="ARBA00049132"/>
    </source>
</evidence>
<evidence type="ECO:0000256" key="8">
    <source>
        <dbReference type="ARBA" id="ARBA00039057"/>
    </source>
</evidence>
<dbReference type="GO" id="GO:0009813">
    <property type="term" value="P:flavonoid biosynthetic process"/>
    <property type="evidence" value="ECO:0007669"/>
    <property type="project" value="UniProtKB-KW"/>
</dbReference>
<dbReference type="PANTHER" id="PTHR10366">
    <property type="entry name" value="NAD DEPENDENT EPIMERASE/DEHYDRATASE"/>
    <property type="match status" value="1"/>
</dbReference>
<accession>A0ABD2ZC08</accession>
<evidence type="ECO:0000313" key="16">
    <source>
        <dbReference type="Proteomes" id="UP001630127"/>
    </source>
</evidence>
<protein>
    <recommendedName>
        <fullName evidence="9">Dihydroflavonol 4-reductase</fullName>
        <ecNumber evidence="8">1.1.1.219</ecNumber>
        <ecNumber evidence="7">1.1.1.234</ecNumber>
    </recommendedName>
    <alternativeName>
        <fullName evidence="11">Dihydrokaempferol 4-reductase</fullName>
    </alternativeName>
    <alternativeName>
        <fullName evidence="10">Flavanone 4-reductase</fullName>
    </alternativeName>
</protein>
<evidence type="ECO:0000256" key="1">
    <source>
        <dbReference type="ARBA" id="ARBA00004935"/>
    </source>
</evidence>
<name>A0ABD2ZC08_9GENT</name>
<evidence type="ECO:0000259" key="14">
    <source>
        <dbReference type="Pfam" id="PF01370"/>
    </source>
</evidence>
<dbReference type="Pfam" id="PF01370">
    <property type="entry name" value="Epimerase"/>
    <property type="match status" value="1"/>
</dbReference>
<keyword evidence="16" id="KW-1185">Reference proteome</keyword>
<feature type="domain" description="NAD-dependent epimerase/dehydratase" evidence="14">
    <location>
        <begin position="6"/>
        <end position="249"/>
    </location>
</feature>
<dbReference type="FunFam" id="3.40.50.720:FF:000085">
    <property type="entry name" value="Dihydroflavonol reductase"/>
    <property type="match status" value="1"/>
</dbReference>
<dbReference type="Gene3D" id="3.40.50.720">
    <property type="entry name" value="NAD(P)-binding Rossmann-like Domain"/>
    <property type="match status" value="1"/>
</dbReference>
<dbReference type="GO" id="GO:0045552">
    <property type="term" value="F:dihydroflavanol 4-reductase activity"/>
    <property type="evidence" value="ECO:0007669"/>
    <property type="project" value="UniProtKB-EC"/>
</dbReference>
<evidence type="ECO:0000256" key="12">
    <source>
        <dbReference type="ARBA" id="ARBA00048870"/>
    </source>
</evidence>
<dbReference type="EC" id="1.1.1.219" evidence="8"/>
<keyword evidence="3" id="KW-0560">Oxidoreductase</keyword>
<comment type="pathway">
    <text evidence="1">Pigment biosynthesis; anthocyanin biosynthesis.</text>
</comment>
<evidence type="ECO:0000256" key="5">
    <source>
        <dbReference type="ARBA" id="ARBA00023445"/>
    </source>
</evidence>
<keyword evidence="2" id="KW-0521">NADP</keyword>
<evidence type="ECO:0000256" key="3">
    <source>
        <dbReference type="ARBA" id="ARBA00023002"/>
    </source>
</evidence>
<dbReference type="AlphaFoldDB" id="A0ABD2ZC08"/>
<evidence type="ECO:0000256" key="4">
    <source>
        <dbReference type="ARBA" id="ARBA00023241"/>
    </source>
</evidence>
<evidence type="ECO:0000256" key="11">
    <source>
        <dbReference type="ARBA" id="ARBA00042831"/>
    </source>
</evidence>
<dbReference type="EMBL" id="JBJUIK010000010">
    <property type="protein sequence ID" value="KAL3517011.1"/>
    <property type="molecule type" value="Genomic_DNA"/>
</dbReference>
<evidence type="ECO:0000256" key="6">
    <source>
        <dbReference type="ARBA" id="ARBA00037100"/>
    </source>
</evidence>
<evidence type="ECO:0000256" key="2">
    <source>
        <dbReference type="ARBA" id="ARBA00022857"/>
    </source>
</evidence>
<comment type="catalytic activity">
    <reaction evidence="13">
        <text>a (2R,3S,4S)-leucoanthocyanidin + NADP(+) = a (2R,3R)-dihydroflavonol + NADPH + H(+)</text>
        <dbReference type="Rhea" id="RHEA:54444"/>
        <dbReference type="ChEBI" id="CHEBI:15378"/>
        <dbReference type="ChEBI" id="CHEBI:57783"/>
        <dbReference type="ChEBI" id="CHEBI:58349"/>
        <dbReference type="ChEBI" id="CHEBI:138176"/>
        <dbReference type="ChEBI" id="CHEBI:138188"/>
        <dbReference type="EC" id="1.1.1.219"/>
    </reaction>
</comment>
<evidence type="ECO:0000313" key="15">
    <source>
        <dbReference type="EMBL" id="KAL3517011.1"/>
    </source>
</evidence>
<dbReference type="GO" id="GO:0047890">
    <property type="term" value="F:flavanone 4-reductase activity"/>
    <property type="evidence" value="ECO:0007669"/>
    <property type="project" value="UniProtKB-EC"/>
</dbReference>
<keyword evidence="4" id="KW-0284">Flavonoid biosynthesis</keyword>
<gene>
    <name evidence="15" type="ORF">ACH5RR_023913</name>
</gene>
<evidence type="ECO:0000256" key="9">
    <source>
        <dbReference type="ARBA" id="ARBA00039963"/>
    </source>
</evidence>
<dbReference type="PANTHER" id="PTHR10366:SF563">
    <property type="entry name" value="CINNAMOYL-COA REDUCTASE 16"/>
    <property type="match status" value="1"/>
</dbReference>